<dbReference type="Proteomes" id="UP000771797">
    <property type="component" value="Unassembled WGS sequence"/>
</dbReference>
<organism evidence="1 2">
    <name type="scientific">Alcanivorax xiamenensis</name>
    <dbReference type="NCBI Taxonomy" id="1177156"/>
    <lineage>
        <taxon>Bacteria</taxon>
        <taxon>Pseudomonadati</taxon>
        <taxon>Pseudomonadota</taxon>
        <taxon>Gammaproteobacteria</taxon>
        <taxon>Oceanospirillales</taxon>
        <taxon>Alcanivoracaceae</taxon>
        <taxon>Alcanivorax</taxon>
    </lineage>
</organism>
<name>A0ABQ6YDZ5_9GAMM</name>
<evidence type="ECO:0000313" key="1">
    <source>
        <dbReference type="EMBL" id="KAF0808547.1"/>
    </source>
</evidence>
<dbReference type="EMBL" id="AQPF01000001">
    <property type="protein sequence ID" value="KAF0808547.1"/>
    <property type="molecule type" value="Genomic_DNA"/>
</dbReference>
<proteinExistence type="predicted"/>
<dbReference type="RefSeq" id="WP_159659700.1">
    <property type="nucleotide sequence ID" value="NZ_AQPF01000001.1"/>
</dbReference>
<sequence>MYDTLIMLKPEASFTVDQLYALVMEVVASGEATVERDVEAIRITTDSATLNIDWNDDAHVIEESHEIAVEFGVPSQGCPARFEMAGDDPDMDLFNDYLIINEKLQATGKFVIFDTQEGRLLFD</sequence>
<accession>A0ABQ6YDZ5</accession>
<protein>
    <submittedName>
        <fullName evidence="1">Uncharacterized protein</fullName>
    </submittedName>
</protein>
<comment type="caution">
    <text evidence="1">The sequence shown here is derived from an EMBL/GenBank/DDBJ whole genome shotgun (WGS) entry which is preliminary data.</text>
</comment>
<reference evidence="1 2" key="1">
    <citation type="submission" date="2012-09" db="EMBL/GenBank/DDBJ databases">
        <title>Genome Sequence of alkane-degrading Bacterium Alcanivorax sp. 6-D-6.</title>
        <authorList>
            <person name="Lai Q."/>
            <person name="Shao Z."/>
        </authorList>
    </citation>
    <scope>NUCLEOTIDE SEQUENCE [LARGE SCALE GENOMIC DNA]</scope>
    <source>
        <strain evidence="1 2">6-D-6</strain>
    </source>
</reference>
<keyword evidence="2" id="KW-1185">Reference proteome</keyword>
<gene>
    <name evidence="1" type="ORF">A6D6_00256</name>
</gene>
<evidence type="ECO:0000313" key="2">
    <source>
        <dbReference type="Proteomes" id="UP000771797"/>
    </source>
</evidence>